<feature type="region of interest" description="Disordered" evidence="1">
    <location>
        <begin position="362"/>
        <end position="448"/>
    </location>
</feature>
<evidence type="ECO:0000256" key="1">
    <source>
        <dbReference type="SAM" id="MobiDB-lite"/>
    </source>
</evidence>
<comment type="caution">
    <text evidence="2">The sequence shown here is derived from an EMBL/GenBank/DDBJ whole genome shotgun (WGS) entry which is preliminary data.</text>
</comment>
<reference evidence="2" key="2">
    <citation type="journal article" date="2023" name="IMA Fungus">
        <title>Comparative genomic study of the Penicillium genus elucidates a diverse pangenome and 15 lateral gene transfer events.</title>
        <authorList>
            <person name="Petersen C."/>
            <person name="Sorensen T."/>
            <person name="Nielsen M.R."/>
            <person name="Sondergaard T.E."/>
            <person name="Sorensen J.L."/>
            <person name="Fitzpatrick D.A."/>
            <person name="Frisvad J.C."/>
            <person name="Nielsen K.L."/>
        </authorList>
    </citation>
    <scope>NUCLEOTIDE SEQUENCE</scope>
    <source>
        <strain evidence="2">IBT 19713</strain>
    </source>
</reference>
<dbReference type="GeneID" id="83206528"/>
<organism evidence="2 3">
    <name type="scientific">Penicillium chermesinum</name>
    <dbReference type="NCBI Taxonomy" id="63820"/>
    <lineage>
        <taxon>Eukaryota</taxon>
        <taxon>Fungi</taxon>
        <taxon>Dikarya</taxon>
        <taxon>Ascomycota</taxon>
        <taxon>Pezizomycotina</taxon>
        <taxon>Eurotiomycetes</taxon>
        <taxon>Eurotiomycetidae</taxon>
        <taxon>Eurotiales</taxon>
        <taxon>Aspergillaceae</taxon>
        <taxon>Penicillium</taxon>
    </lineage>
</organism>
<dbReference type="AlphaFoldDB" id="A0A9W9TBY9"/>
<dbReference type="Proteomes" id="UP001150941">
    <property type="component" value="Unassembled WGS sequence"/>
</dbReference>
<gene>
    <name evidence="2" type="ORF">N7468_009929</name>
</gene>
<keyword evidence="3" id="KW-1185">Reference proteome</keyword>
<dbReference type="SUPFAM" id="SSF53927">
    <property type="entry name" value="Cytidine deaminase-like"/>
    <property type="match status" value="1"/>
</dbReference>
<evidence type="ECO:0000313" key="2">
    <source>
        <dbReference type="EMBL" id="KAJ5216921.1"/>
    </source>
</evidence>
<proteinExistence type="predicted"/>
<name>A0A9W9TBY9_9EURO</name>
<protein>
    <recommendedName>
        <fullName evidence="4">tRNA-specific adenosine-34 deaminase subunit Tad3</fullName>
    </recommendedName>
</protein>
<accession>A0A9W9TBY9</accession>
<dbReference type="OrthoDB" id="3180714at2759"/>
<dbReference type="EMBL" id="JAPQKS010000008">
    <property type="protein sequence ID" value="KAJ5216921.1"/>
    <property type="molecule type" value="Genomic_DNA"/>
</dbReference>
<dbReference type="GO" id="GO:0003824">
    <property type="term" value="F:catalytic activity"/>
    <property type="evidence" value="ECO:0007669"/>
    <property type="project" value="InterPro"/>
</dbReference>
<dbReference type="Gene3D" id="3.40.140.10">
    <property type="entry name" value="Cytidine Deaminase, domain 2"/>
    <property type="match status" value="1"/>
</dbReference>
<sequence>MGVQEIVNAIEPLQGDVIPIKTIQEVVPIEEFGDAYIAEVNVKAASKVIKALDAAFKTDPPSPSLPHLRRFAKRDALPGSVRAAIEAVKTDAGHHIPTIYVVIPPPLPSLDELLEVLAPYAPETYKPRSSPASDQSSPEPAPSKITIVKSKIPLSPPFSIAQANKWTKNLWPVTFNPAAPRSTVAPPPQVLARAQDSIRPRAGYYLSLAREVAKEALESGRGRGVGAVIVDPSLEEKLEAAAAETGSSSIDRWSEAVVAVSGDARYNRSEGGALSQAALHHGMGPNPATETYNSDLEGGPDLHALMRAIDLVARGRRENNEGAADATSPPVLVASTLDLQLSSDLTPLESYFFSDVNGMHHPSTASSPVASADSPCSPKKRKLEEPNPESGSASLGVLPTNSLSPSPLDPAKQLVDPPLPAPPPSTMAASASSGLTTPPPTSAPTIEGIHVDHPTATTKASRIRSRSEGGYLCTDLDVYVSHEPCVCCSMGMLLSRFRAVVFPRSGRMETGGITSEPAIAPMRVEDESDWGGSFSGEPWGDSADEDVDKAPERVYYGLHWRKELNWRALGFEFVEDDVSEESSTGVNVAFHA</sequence>
<dbReference type="RefSeq" id="XP_058325792.1">
    <property type="nucleotide sequence ID" value="XM_058479224.1"/>
</dbReference>
<dbReference type="InterPro" id="IPR016193">
    <property type="entry name" value="Cytidine_deaminase-like"/>
</dbReference>
<reference evidence="2" key="1">
    <citation type="submission" date="2022-11" db="EMBL/GenBank/DDBJ databases">
        <authorList>
            <person name="Petersen C."/>
        </authorList>
    </citation>
    <scope>NUCLEOTIDE SEQUENCE</scope>
    <source>
        <strain evidence="2">IBT 19713</strain>
    </source>
</reference>
<feature type="compositionally biased region" description="Polar residues" evidence="1">
    <location>
        <begin position="389"/>
        <end position="405"/>
    </location>
</feature>
<evidence type="ECO:0008006" key="4">
    <source>
        <dbReference type="Google" id="ProtNLM"/>
    </source>
</evidence>
<evidence type="ECO:0000313" key="3">
    <source>
        <dbReference type="Proteomes" id="UP001150941"/>
    </source>
</evidence>
<dbReference type="GO" id="GO:0006139">
    <property type="term" value="P:nucleobase-containing compound metabolic process"/>
    <property type="evidence" value="ECO:0007669"/>
    <property type="project" value="UniProtKB-ARBA"/>
</dbReference>